<comment type="caution">
    <text evidence="1">The sequence shown here is derived from an EMBL/GenBank/DDBJ whole genome shotgun (WGS) entry which is preliminary data.</text>
</comment>
<protein>
    <submittedName>
        <fullName evidence="1">Uncharacterized protein</fullName>
    </submittedName>
</protein>
<evidence type="ECO:0000313" key="2">
    <source>
        <dbReference type="Proteomes" id="UP001168363"/>
    </source>
</evidence>
<keyword evidence="2" id="KW-1185">Reference proteome</keyword>
<proteinExistence type="predicted"/>
<evidence type="ECO:0000313" key="1">
    <source>
        <dbReference type="EMBL" id="MDO3398108.1"/>
    </source>
</evidence>
<organism evidence="1 2">
    <name type="scientific">Nocardioides cremeus</name>
    <dbReference type="NCBI Taxonomy" id="3058044"/>
    <lineage>
        <taxon>Bacteria</taxon>
        <taxon>Bacillati</taxon>
        <taxon>Actinomycetota</taxon>
        <taxon>Actinomycetes</taxon>
        <taxon>Propionibacteriales</taxon>
        <taxon>Nocardioidaceae</taxon>
        <taxon>Nocardioides</taxon>
    </lineage>
</organism>
<gene>
    <name evidence="1" type="ORF">QWJ41_20475</name>
</gene>
<dbReference type="Proteomes" id="UP001168363">
    <property type="component" value="Unassembled WGS sequence"/>
</dbReference>
<dbReference type="RefSeq" id="WP_302710319.1">
    <property type="nucleotide sequence ID" value="NZ_JAULSC010000045.1"/>
</dbReference>
<name>A0ABT8TVW9_9ACTN</name>
<dbReference type="EMBL" id="JAULSC010000045">
    <property type="protein sequence ID" value="MDO3398108.1"/>
    <property type="molecule type" value="Genomic_DNA"/>
</dbReference>
<accession>A0ABT8TVW9</accession>
<reference evidence="1" key="1">
    <citation type="submission" date="2023-06" db="EMBL/GenBank/DDBJ databases">
        <title>Genome sequence of Nocardioides sp. SOB44.</title>
        <authorList>
            <person name="Zhang G."/>
        </authorList>
    </citation>
    <scope>NUCLEOTIDE SEQUENCE</scope>
    <source>
        <strain evidence="1">SOB44</strain>
    </source>
</reference>
<sequence>MSWTYQVDRVDQDADDSGLYSVVSDSASIAGPADVTFVALSIAPVDRAWIRDNCDQAYLSIGIGSSDAIYWEWESGKRPNGYTPRGVIDREGSGNIVITQGRQQYFRAYVHCSAVTADGSGFVGRELPEMNIRGVAAVDYLDPSSVREVN</sequence>